<dbReference type="GO" id="GO:0016788">
    <property type="term" value="F:hydrolase activity, acting on ester bonds"/>
    <property type="evidence" value="ECO:0007669"/>
    <property type="project" value="InterPro"/>
</dbReference>
<dbReference type="Pfam" id="PF00882">
    <property type="entry name" value="Zn_dep_PLPC"/>
    <property type="match status" value="1"/>
</dbReference>
<evidence type="ECO:0000313" key="2">
    <source>
        <dbReference type="EMBL" id="QUH24166.1"/>
    </source>
</evidence>
<dbReference type="Proteomes" id="UP000681041">
    <property type="component" value="Chromosome"/>
</dbReference>
<dbReference type="KEGG" id="meme:HYG87_10560"/>
<keyword evidence="3" id="KW-1185">Reference proteome</keyword>
<evidence type="ECO:0000259" key="1">
    <source>
        <dbReference type="Pfam" id="PF00882"/>
    </source>
</evidence>
<sequence length="200" mass="23040">MLKILIFSLLIVVLALSYMEPAAAWAITNHRDIAAETYYAMPPDIQEKLSLKEMQNGSIAPDTKFFDFKYHIYPLTQDKAYYWLEKGRANYQLENYEYASYCYGVATHYIADGLCPPHSESGNSHYYHNLYEARAMFLSPSINYSYSNLDLFLESGAIESKNSWYDWLENGDDVNIQQDLNRAATGSFLAVKTYIPQNKI</sequence>
<dbReference type="SUPFAM" id="SSF48537">
    <property type="entry name" value="Phospholipase C/P1 nuclease"/>
    <property type="match status" value="1"/>
</dbReference>
<dbReference type="EMBL" id="CP058560">
    <property type="protein sequence ID" value="QUH24166.1"/>
    <property type="molecule type" value="Genomic_DNA"/>
</dbReference>
<feature type="domain" description="Phospholipase C/D" evidence="1">
    <location>
        <begin position="30"/>
        <end position="140"/>
    </location>
</feature>
<dbReference type="AlphaFoldDB" id="A0A8T8K6D0"/>
<accession>A0A8T8K6D0</accession>
<dbReference type="Gene3D" id="1.10.575.10">
    <property type="entry name" value="P1 Nuclease"/>
    <property type="match status" value="1"/>
</dbReference>
<dbReference type="InterPro" id="IPR008947">
    <property type="entry name" value="PLipase_C/P1_nuclease_dom_sf"/>
</dbReference>
<dbReference type="InterPro" id="IPR029002">
    <property type="entry name" value="PLPC/GPLD1"/>
</dbReference>
<gene>
    <name evidence="2" type="ORF">HYG87_10560</name>
</gene>
<name>A0A8T8K6D0_9EURY</name>
<evidence type="ECO:0000313" key="3">
    <source>
        <dbReference type="Proteomes" id="UP000681041"/>
    </source>
</evidence>
<proteinExistence type="predicted"/>
<dbReference type="RefSeq" id="WP_211533123.1">
    <property type="nucleotide sequence ID" value="NZ_CP058560.1"/>
</dbReference>
<dbReference type="OrthoDB" id="80523at2157"/>
<dbReference type="GeneID" id="64821211"/>
<protein>
    <submittedName>
        <fullName evidence="2">Zinc dependent phospholipase C family protein</fullName>
    </submittedName>
</protein>
<reference evidence="2" key="1">
    <citation type="submission" date="2020-07" db="EMBL/GenBank/DDBJ databases">
        <title>Methanobacterium. sp. MethCan genome.</title>
        <authorList>
            <person name="Postec A."/>
            <person name="Quemeneur M."/>
        </authorList>
    </citation>
    <scope>NUCLEOTIDE SEQUENCE</scope>
    <source>
        <strain evidence="2">MethCAN</strain>
    </source>
</reference>
<organism evidence="2 3">
    <name type="scientific">Methanobacterium alkalithermotolerans</name>
    <dbReference type="NCBI Taxonomy" id="2731220"/>
    <lineage>
        <taxon>Archaea</taxon>
        <taxon>Methanobacteriati</taxon>
        <taxon>Methanobacteriota</taxon>
        <taxon>Methanomada group</taxon>
        <taxon>Methanobacteria</taxon>
        <taxon>Methanobacteriales</taxon>
        <taxon>Methanobacteriaceae</taxon>
        <taxon>Methanobacterium</taxon>
    </lineage>
</organism>